<protein>
    <submittedName>
        <fullName evidence="1">Uncharacterized protein</fullName>
    </submittedName>
</protein>
<organism evidence="1 2">
    <name type="scientific">Bizionia algoritergicola</name>
    <dbReference type="NCBI Taxonomy" id="291187"/>
    <lineage>
        <taxon>Bacteria</taxon>
        <taxon>Pseudomonadati</taxon>
        <taxon>Bacteroidota</taxon>
        <taxon>Flavobacteriia</taxon>
        <taxon>Flavobacteriales</taxon>
        <taxon>Flavobacteriaceae</taxon>
        <taxon>Bizionia</taxon>
    </lineage>
</organism>
<gene>
    <name evidence="1" type="ORF">ES675_10135</name>
</gene>
<dbReference type="OrthoDB" id="1416701at2"/>
<proteinExistence type="predicted"/>
<keyword evidence="2" id="KW-1185">Reference proteome</keyword>
<comment type="caution">
    <text evidence="1">The sequence shown here is derived from an EMBL/GenBank/DDBJ whole genome shotgun (WGS) entry which is preliminary data.</text>
</comment>
<name>A0A5D0QUU9_9FLAO</name>
<dbReference type="RefSeq" id="WP_066251812.1">
    <property type="nucleotide sequence ID" value="NZ_VSKL01000003.1"/>
</dbReference>
<dbReference type="AlphaFoldDB" id="A0A5D0QUU9"/>
<sequence length="419" mass="48165">MISYRIWYSTEGFADYIIDKTILKSRKCEKRILFESDAKTNHFHTIPDHIKKILYLDAHDLIIEVITSKGFEPIVSIEESKEAGTGHNSFQRFARLAASVENAVPTIYIYPEATIISRISTKKKAWDKINPNIFRAMEEINITHKIPALLFYYPTFFKTQPDPYKAPSKDNGRKEEKAIKYAGCPDSSDTEMIQMFEVINKIIEKVEKVGAIDARNNLQSERIIRDRIKWMASEYTSKKNPKKENSPISATTTVPTASLINFLKKKSSPSINIGELLHSRKESVIYQIDGEFRGDPYPGALAALDYIMCRYGRSFEERDKNLIICFGTLDYNATKGTINVTNNPKTKTSTIKDLTDKVKESEKRNLLSLDFSSLKKTQIPRYYMQMRYGSTFSKVKHIRVYSYFADAIIFPDGVLWRDA</sequence>
<dbReference type="Proteomes" id="UP000324358">
    <property type="component" value="Unassembled WGS sequence"/>
</dbReference>
<evidence type="ECO:0000313" key="1">
    <source>
        <dbReference type="EMBL" id="TYB72892.1"/>
    </source>
</evidence>
<accession>A0A5D0QUU9</accession>
<evidence type="ECO:0000313" key="2">
    <source>
        <dbReference type="Proteomes" id="UP000324358"/>
    </source>
</evidence>
<reference evidence="1 2" key="1">
    <citation type="submission" date="2019-08" db="EMBL/GenBank/DDBJ databases">
        <title>Genomes of Antarctic Bizionia species.</title>
        <authorList>
            <person name="Bowman J.P."/>
        </authorList>
    </citation>
    <scope>NUCLEOTIDE SEQUENCE [LARGE SCALE GENOMIC DNA]</scope>
    <source>
        <strain evidence="1 2">APA-1</strain>
    </source>
</reference>
<dbReference type="EMBL" id="VSKL01000003">
    <property type="protein sequence ID" value="TYB72892.1"/>
    <property type="molecule type" value="Genomic_DNA"/>
</dbReference>